<evidence type="ECO:0000313" key="1">
    <source>
        <dbReference type="EMBL" id="GBP57175.1"/>
    </source>
</evidence>
<dbReference type="AlphaFoldDB" id="A0A4C1X4K0"/>
<reference evidence="1 2" key="1">
    <citation type="journal article" date="2019" name="Commun. Biol.">
        <title>The bagworm genome reveals a unique fibroin gene that provides high tensile strength.</title>
        <authorList>
            <person name="Kono N."/>
            <person name="Nakamura H."/>
            <person name="Ohtoshi R."/>
            <person name="Tomita M."/>
            <person name="Numata K."/>
            <person name="Arakawa K."/>
        </authorList>
    </citation>
    <scope>NUCLEOTIDE SEQUENCE [LARGE SCALE GENOMIC DNA]</scope>
</reference>
<protein>
    <submittedName>
        <fullName evidence="1">Uncharacterized protein</fullName>
    </submittedName>
</protein>
<dbReference type="Proteomes" id="UP000299102">
    <property type="component" value="Unassembled WGS sequence"/>
</dbReference>
<comment type="caution">
    <text evidence="1">The sequence shown here is derived from an EMBL/GenBank/DDBJ whole genome shotgun (WGS) entry which is preliminary data.</text>
</comment>
<evidence type="ECO:0000313" key="2">
    <source>
        <dbReference type="Proteomes" id="UP000299102"/>
    </source>
</evidence>
<accession>A0A4C1X4K0</accession>
<keyword evidence="2" id="KW-1185">Reference proteome</keyword>
<proteinExistence type="predicted"/>
<dbReference type="OrthoDB" id="10017160at2759"/>
<gene>
    <name evidence="1" type="ORF">EVAR_37854_1</name>
</gene>
<sequence length="191" mass="21687">MPPEIYAEEVANGRLYFEWSHCELILQLGNDFITSIEAVNPSATHSSKDKIRSWALKDRGSSRIARERPRAWAQRRSGLVRGGRRLAQESVRSVTLYRLCRHMSSTTPFFCSFLLYCLQLRGLTFHDEAPFLALFINGSIQSSNAVNLTDDLREGPYTVTTKDNINALRLAIETDKKSDRQCRFGQAKASI</sequence>
<organism evidence="1 2">
    <name type="scientific">Eumeta variegata</name>
    <name type="common">Bagworm moth</name>
    <name type="synonym">Eumeta japonica</name>
    <dbReference type="NCBI Taxonomy" id="151549"/>
    <lineage>
        <taxon>Eukaryota</taxon>
        <taxon>Metazoa</taxon>
        <taxon>Ecdysozoa</taxon>
        <taxon>Arthropoda</taxon>
        <taxon>Hexapoda</taxon>
        <taxon>Insecta</taxon>
        <taxon>Pterygota</taxon>
        <taxon>Neoptera</taxon>
        <taxon>Endopterygota</taxon>
        <taxon>Lepidoptera</taxon>
        <taxon>Glossata</taxon>
        <taxon>Ditrysia</taxon>
        <taxon>Tineoidea</taxon>
        <taxon>Psychidae</taxon>
        <taxon>Oiketicinae</taxon>
        <taxon>Eumeta</taxon>
    </lineage>
</organism>
<dbReference type="EMBL" id="BGZK01000710">
    <property type="protein sequence ID" value="GBP57175.1"/>
    <property type="molecule type" value="Genomic_DNA"/>
</dbReference>
<name>A0A4C1X4K0_EUMVA</name>